<dbReference type="RefSeq" id="WP_008749852.1">
    <property type="nucleotide sequence ID" value="NZ_GL622296.1"/>
</dbReference>
<dbReference type="AlphaFoldDB" id="E6LJE4"/>
<dbReference type="InterPro" id="IPR053746">
    <property type="entry name" value="Viral_HT_Connector_Assembly"/>
</dbReference>
<name>E6LJE4_9FIRM</name>
<dbReference type="EMBL" id="AEPW01000001">
    <property type="protein sequence ID" value="EFU78078.1"/>
    <property type="molecule type" value="Genomic_DNA"/>
</dbReference>
<proteinExistence type="predicted"/>
<gene>
    <name evidence="1" type="ORF">HMPREF0381_0079</name>
</gene>
<protein>
    <submittedName>
        <fullName evidence="1">Uncharacterized protein</fullName>
    </submittedName>
</protein>
<evidence type="ECO:0000313" key="1">
    <source>
        <dbReference type="EMBL" id="EFU78078.1"/>
    </source>
</evidence>
<accession>E6LJE4</accession>
<comment type="caution">
    <text evidence="1">The sequence shown here is derived from an EMBL/GenBank/DDBJ whole genome shotgun (WGS) entry which is preliminary data.</text>
</comment>
<evidence type="ECO:0000313" key="2">
    <source>
        <dbReference type="Proteomes" id="UP000003434"/>
    </source>
</evidence>
<dbReference type="Gene3D" id="1.10.246.150">
    <property type="match status" value="1"/>
</dbReference>
<organism evidence="1 2">
    <name type="scientific">Lachnoanaerobaculum saburreum DSM 3986</name>
    <dbReference type="NCBI Taxonomy" id="887325"/>
    <lineage>
        <taxon>Bacteria</taxon>
        <taxon>Bacillati</taxon>
        <taxon>Bacillota</taxon>
        <taxon>Clostridia</taxon>
        <taxon>Lachnospirales</taxon>
        <taxon>Lachnospiraceae</taxon>
        <taxon>Lachnoanaerobaculum</taxon>
    </lineage>
</organism>
<dbReference type="HOGENOM" id="CLU_1967778_0_0_9"/>
<reference evidence="1 2" key="1">
    <citation type="submission" date="2010-12" db="EMBL/GenBank/DDBJ databases">
        <authorList>
            <person name="Muzny D."/>
            <person name="Qin X."/>
            <person name="Deng J."/>
            <person name="Jiang H."/>
            <person name="Liu Y."/>
            <person name="Qu J."/>
            <person name="Song X.-Z."/>
            <person name="Zhang L."/>
            <person name="Thornton R."/>
            <person name="Coyle M."/>
            <person name="Francisco L."/>
            <person name="Jackson L."/>
            <person name="Javaid M."/>
            <person name="Korchina V."/>
            <person name="Kovar C."/>
            <person name="Mata R."/>
            <person name="Mathew T."/>
            <person name="Ngo R."/>
            <person name="Nguyen L."/>
            <person name="Nguyen N."/>
            <person name="Okwuonu G."/>
            <person name="Ongeri F."/>
            <person name="Pham C."/>
            <person name="Simmons D."/>
            <person name="Wilczek-Boney K."/>
            <person name="Hale W."/>
            <person name="Jakkamsetti A."/>
            <person name="Pham P."/>
            <person name="Ruth R."/>
            <person name="San Lucas F."/>
            <person name="Warren J."/>
            <person name="Zhang J."/>
            <person name="Zhao Z."/>
            <person name="Zhou C."/>
            <person name="Zhu D."/>
            <person name="Lee S."/>
            <person name="Bess C."/>
            <person name="Blankenburg K."/>
            <person name="Forbes L."/>
            <person name="Fu Q."/>
            <person name="Gubbala S."/>
            <person name="Hirani K."/>
            <person name="Jayaseelan J.C."/>
            <person name="Lara F."/>
            <person name="Munidasa M."/>
            <person name="Palculict T."/>
            <person name="Patil S."/>
            <person name="Pu L.-L."/>
            <person name="Saada N."/>
            <person name="Tang L."/>
            <person name="Weissenberger G."/>
            <person name="Zhu Y."/>
            <person name="Hemphill L."/>
            <person name="Shang Y."/>
            <person name="Youmans B."/>
            <person name="Ayvaz T."/>
            <person name="Ross M."/>
            <person name="Santibanez J."/>
            <person name="Aqrawi P."/>
            <person name="Gross S."/>
            <person name="Joshi V."/>
            <person name="Fowler G."/>
            <person name="Nazareth L."/>
            <person name="Reid J."/>
            <person name="Worley K."/>
            <person name="Petrosino J."/>
            <person name="Highlander S."/>
            <person name="Gibbs R."/>
        </authorList>
    </citation>
    <scope>NUCLEOTIDE SEQUENCE [LARGE SCALE GENOMIC DNA]</scope>
    <source>
        <strain evidence="1 2">DSM 3986</strain>
    </source>
</reference>
<sequence length="127" mass="13991">MTLTEENLITMGFTANSVSVDDVLYFFSAIDWLRDNTDFSFGEDVSVEDISNLPHSAKLFIIKFISMLKSGALSGSNVTSESIGGMSKSYESFVNGTTGLWQIAKELLGKHLIKGKAKSFGSYSRWK</sequence>
<dbReference type="Proteomes" id="UP000003434">
    <property type="component" value="Unassembled WGS sequence"/>
</dbReference>